<keyword evidence="3 11" id="KW-0004">4Fe-4S</keyword>
<keyword evidence="10 11" id="KW-0804">Transcription</keyword>
<feature type="binding site" evidence="11">
    <location>
        <position position="59"/>
    </location>
    <ligand>
        <name>[4Fe-4S] cluster</name>
        <dbReference type="ChEBI" id="CHEBI:49883"/>
    </ligand>
</feature>
<keyword evidence="8 11" id="KW-0238">DNA-binding</keyword>
<dbReference type="PANTHER" id="PTHR38839:SF4">
    <property type="entry name" value="TRANSCRIPTIONAL REGULATOR WHIB"/>
    <property type="match status" value="1"/>
</dbReference>
<dbReference type="InterPro" id="IPR003482">
    <property type="entry name" value="Whib"/>
</dbReference>
<evidence type="ECO:0000256" key="1">
    <source>
        <dbReference type="ARBA" id="ARBA00004496"/>
    </source>
</evidence>
<evidence type="ECO:0000256" key="6">
    <source>
        <dbReference type="ARBA" id="ARBA00023014"/>
    </source>
</evidence>
<feature type="binding site" evidence="11">
    <location>
        <position position="56"/>
    </location>
    <ligand>
        <name>[4Fe-4S] cluster</name>
        <dbReference type="ChEBI" id="CHEBI:49883"/>
    </ligand>
</feature>
<comment type="PTM">
    <text evidence="11">Upon Fe-S cluster removal intramolecular disulfide bonds are formed.</text>
</comment>
<keyword evidence="7 11" id="KW-0805">Transcription regulation</keyword>
<evidence type="ECO:0000256" key="7">
    <source>
        <dbReference type="ARBA" id="ARBA00023015"/>
    </source>
</evidence>
<comment type="subcellular location">
    <subcellularLocation>
        <location evidence="1 11">Cytoplasm</location>
    </subcellularLocation>
</comment>
<evidence type="ECO:0000259" key="12">
    <source>
        <dbReference type="PROSITE" id="PS51674"/>
    </source>
</evidence>
<comment type="similarity">
    <text evidence="2 11">Belongs to the WhiB family.</text>
</comment>
<comment type="caution">
    <text evidence="13">The sequence shown here is derived from an EMBL/GenBank/DDBJ whole genome shotgun (WGS) entry which is preliminary data.</text>
</comment>
<keyword evidence="9 11" id="KW-1015">Disulfide bond</keyword>
<name>A0ABS5DR99_9PSEU</name>
<keyword evidence="14" id="KW-1185">Reference proteome</keyword>
<gene>
    <name evidence="11" type="primary">whiB</name>
    <name evidence="13" type="ORF">KBO27_33275</name>
</gene>
<proteinExistence type="inferred from homology"/>
<accession>A0ABS5DR99</accession>
<dbReference type="RefSeq" id="WP_173284237.1">
    <property type="nucleotide sequence ID" value="NZ_JAGPXE010000029.1"/>
</dbReference>
<evidence type="ECO:0000256" key="10">
    <source>
        <dbReference type="ARBA" id="ARBA00023163"/>
    </source>
</evidence>
<feature type="binding site" evidence="11">
    <location>
        <position position="65"/>
    </location>
    <ligand>
        <name>[4Fe-4S] cluster</name>
        <dbReference type="ChEBI" id="CHEBI:49883"/>
    </ligand>
</feature>
<evidence type="ECO:0000256" key="8">
    <source>
        <dbReference type="ARBA" id="ARBA00023125"/>
    </source>
</evidence>
<feature type="domain" description="4Fe-4S Wbl-type" evidence="12">
    <location>
        <begin position="30"/>
        <end position="88"/>
    </location>
</feature>
<dbReference type="HAMAP" id="MF_01479">
    <property type="entry name" value="WhiB"/>
    <property type="match status" value="1"/>
</dbReference>
<organism evidence="13 14">
    <name type="scientific">Saccharopolyspora endophytica</name>
    <dbReference type="NCBI Taxonomy" id="543886"/>
    <lineage>
        <taxon>Bacteria</taxon>
        <taxon>Bacillati</taxon>
        <taxon>Actinomycetota</taxon>
        <taxon>Actinomycetes</taxon>
        <taxon>Pseudonocardiales</taxon>
        <taxon>Pseudonocardiaceae</taxon>
        <taxon>Saccharopolyspora</taxon>
    </lineage>
</organism>
<evidence type="ECO:0000256" key="5">
    <source>
        <dbReference type="ARBA" id="ARBA00023004"/>
    </source>
</evidence>
<dbReference type="PROSITE" id="PS51674">
    <property type="entry name" value="4FE4S_WBL"/>
    <property type="match status" value="1"/>
</dbReference>
<sequence length="103" mass="11636">MTMQQRINRHDALYKLLTNLPGADLGVAPECAETDPEVFFPEPGRVDLARQAIEICERCPVRDACLELAVRDGEWGIWGGMTEGRRRKIRAERRLASQDQEAA</sequence>
<keyword evidence="4 11" id="KW-0479">Metal-binding</keyword>
<comment type="PTM">
    <text evidence="11">The Fe-S cluster can be nitrosylated by nitric oxide (NO).</text>
</comment>
<dbReference type="PANTHER" id="PTHR38839">
    <property type="entry name" value="TRANSCRIPTIONAL REGULATOR WHID-RELATED"/>
    <property type="match status" value="1"/>
</dbReference>
<protein>
    <recommendedName>
        <fullName evidence="11">Transcriptional regulator WhiB</fullName>
    </recommendedName>
</protein>
<evidence type="ECO:0000256" key="11">
    <source>
        <dbReference type="HAMAP-Rule" id="MF_01479"/>
    </source>
</evidence>
<feature type="binding site" evidence="11">
    <location>
        <position position="31"/>
    </location>
    <ligand>
        <name>[4Fe-4S] cluster</name>
        <dbReference type="ChEBI" id="CHEBI:49883"/>
    </ligand>
</feature>
<dbReference type="Pfam" id="PF02467">
    <property type="entry name" value="Whib"/>
    <property type="match status" value="1"/>
</dbReference>
<dbReference type="InterPro" id="IPR034768">
    <property type="entry name" value="4FE4S_WBL"/>
</dbReference>
<evidence type="ECO:0000313" key="14">
    <source>
        <dbReference type="Proteomes" id="UP000674084"/>
    </source>
</evidence>
<keyword evidence="11" id="KW-0963">Cytoplasm</keyword>
<evidence type="ECO:0000256" key="4">
    <source>
        <dbReference type="ARBA" id="ARBA00022723"/>
    </source>
</evidence>
<reference evidence="13 14" key="1">
    <citation type="submission" date="2021-04" db="EMBL/GenBank/DDBJ databases">
        <title>Whole-genome sequencing of Saccharopolyspora endophytica KCTC 19397.</title>
        <authorList>
            <person name="Ay H."/>
            <person name="Saygin H."/>
            <person name="Sahin N."/>
        </authorList>
    </citation>
    <scope>NUCLEOTIDE SEQUENCE [LARGE SCALE GENOMIC DNA]</scope>
    <source>
        <strain evidence="13 14">KCTC 19397</strain>
    </source>
</reference>
<dbReference type="EMBL" id="JAGPXE010000029">
    <property type="protein sequence ID" value="MBQ0928836.1"/>
    <property type="molecule type" value="Genomic_DNA"/>
</dbReference>
<keyword evidence="6 11" id="KW-0411">Iron-sulfur</keyword>
<comment type="function">
    <text evidence="11">Acts as a transcriptional regulator. Probably redox-responsive. The apo- but not holo-form probably binds DNA.</text>
</comment>
<evidence type="ECO:0000256" key="9">
    <source>
        <dbReference type="ARBA" id="ARBA00023157"/>
    </source>
</evidence>
<evidence type="ECO:0000256" key="2">
    <source>
        <dbReference type="ARBA" id="ARBA00006597"/>
    </source>
</evidence>
<dbReference type="Proteomes" id="UP000674084">
    <property type="component" value="Unassembled WGS sequence"/>
</dbReference>
<keyword evidence="5 11" id="KW-0408">Iron</keyword>
<evidence type="ECO:0000256" key="3">
    <source>
        <dbReference type="ARBA" id="ARBA00022485"/>
    </source>
</evidence>
<evidence type="ECO:0000313" key="13">
    <source>
        <dbReference type="EMBL" id="MBQ0928836.1"/>
    </source>
</evidence>
<comment type="cofactor">
    <cofactor evidence="11">
        <name>[4Fe-4S] cluster</name>
        <dbReference type="ChEBI" id="CHEBI:49883"/>
    </cofactor>
    <text evidence="11">Binds 1 [4Fe-4S] cluster per subunit. Following nitrosylation of the [4Fe-4S] cluster binds 1 [4Fe-8(NO)] cluster per subunit.</text>
</comment>